<dbReference type="GO" id="GO:0005886">
    <property type="term" value="C:plasma membrane"/>
    <property type="evidence" value="ECO:0007669"/>
    <property type="project" value="UniProtKB-SubCell"/>
</dbReference>
<evidence type="ECO:0000256" key="5">
    <source>
        <dbReference type="ARBA" id="ARBA00023136"/>
    </source>
</evidence>
<sequence>MDPTGTPTTVVVAHREHSSHVKAYLRVFLALLALTVAEYLYARLLTDAPAALLIGGLLVLAVIKAGLVGLFFMHLLFEGRWKYLVLVPTTFLASVTVLGLVPDLAYRQDDRAGAPPDHVASAGEEP</sequence>
<evidence type="ECO:0000256" key="1">
    <source>
        <dbReference type="ARBA" id="ARBA00004651"/>
    </source>
</evidence>
<feature type="transmembrane region" description="Helical" evidence="6">
    <location>
        <begin position="53"/>
        <end position="77"/>
    </location>
</feature>
<keyword evidence="8" id="KW-1185">Reference proteome</keyword>
<gene>
    <name evidence="7" type="ORF">TsocGM_13265</name>
</gene>
<evidence type="ECO:0000256" key="6">
    <source>
        <dbReference type="SAM" id="Phobius"/>
    </source>
</evidence>
<feature type="transmembrane region" description="Helical" evidence="6">
    <location>
        <begin position="23"/>
        <end position="41"/>
    </location>
</feature>
<evidence type="ECO:0000256" key="3">
    <source>
        <dbReference type="ARBA" id="ARBA00022692"/>
    </source>
</evidence>
<keyword evidence="2" id="KW-1003">Cell membrane</keyword>
<proteinExistence type="predicted"/>
<dbReference type="Proteomes" id="UP000280296">
    <property type="component" value="Unassembled WGS sequence"/>
</dbReference>
<evidence type="ECO:0000313" key="7">
    <source>
        <dbReference type="EMBL" id="RUL87193.1"/>
    </source>
</evidence>
<comment type="subcellular location">
    <subcellularLocation>
        <location evidence="1">Cell membrane</location>
        <topology evidence="1">Multi-pass membrane protein</topology>
    </subcellularLocation>
</comment>
<evidence type="ECO:0000256" key="2">
    <source>
        <dbReference type="ARBA" id="ARBA00022475"/>
    </source>
</evidence>
<comment type="caution">
    <text evidence="7">The sequence shown here is derived from an EMBL/GenBank/DDBJ whole genome shotgun (WGS) entry which is preliminary data.</text>
</comment>
<keyword evidence="5 6" id="KW-0472">Membrane</keyword>
<evidence type="ECO:0000256" key="4">
    <source>
        <dbReference type="ARBA" id="ARBA00022989"/>
    </source>
</evidence>
<dbReference type="Pfam" id="PF03626">
    <property type="entry name" value="COX4_pro"/>
    <property type="match status" value="1"/>
</dbReference>
<dbReference type="AlphaFoldDB" id="A0A432MIK6"/>
<protein>
    <submittedName>
        <fullName evidence="7">Oxidase</fullName>
    </submittedName>
</protein>
<feature type="transmembrane region" description="Helical" evidence="6">
    <location>
        <begin position="83"/>
        <end position="101"/>
    </location>
</feature>
<evidence type="ECO:0000313" key="8">
    <source>
        <dbReference type="Proteomes" id="UP000280296"/>
    </source>
</evidence>
<accession>A0A432MIK6</accession>
<reference evidence="7 8" key="2">
    <citation type="submission" date="2019-01" db="EMBL/GenBank/DDBJ databases">
        <title>Tautonia sociabilis, a novel thermotolerant planctomycete of Isosphaeraceae family, isolated from a 4000 m deep subterranean habitat.</title>
        <authorList>
            <person name="Kovaleva O.L."/>
            <person name="Elcheninov A.G."/>
            <person name="Van Heerden E."/>
            <person name="Toshchakov S.V."/>
            <person name="Novikov A."/>
            <person name="Bonch-Osmolovskaya E.A."/>
            <person name="Kublanov I.V."/>
        </authorList>
    </citation>
    <scope>NUCLEOTIDE SEQUENCE [LARGE SCALE GENOMIC DNA]</scope>
    <source>
        <strain evidence="7 8">GM2012</strain>
    </source>
</reference>
<reference evidence="7 8" key="1">
    <citation type="submission" date="2018-12" db="EMBL/GenBank/DDBJ databases">
        <authorList>
            <person name="Toschakov S.V."/>
        </authorList>
    </citation>
    <scope>NUCLEOTIDE SEQUENCE [LARGE SCALE GENOMIC DNA]</scope>
    <source>
        <strain evidence="7 8">GM2012</strain>
    </source>
</reference>
<dbReference type="InterPro" id="IPR005171">
    <property type="entry name" value="Cyt_c_oxidase_su4_prok"/>
</dbReference>
<dbReference type="OrthoDB" id="288216at2"/>
<dbReference type="RefSeq" id="WP_126725888.1">
    <property type="nucleotide sequence ID" value="NZ_RYZH01000024.1"/>
</dbReference>
<keyword evidence="3 6" id="KW-0812">Transmembrane</keyword>
<dbReference type="EMBL" id="RYZH01000024">
    <property type="protein sequence ID" value="RUL87193.1"/>
    <property type="molecule type" value="Genomic_DNA"/>
</dbReference>
<name>A0A432MIK6_9BACT</name>
<keyword evidence="4 6" id="KW-1133">Transmembrane helix</keyword>
<organism evidence="7 8">
    <name type="scientific">Tautonia sociabilis</name>
    <dbReference type="NCBI Taxonomy" id="2080755"/>
    <lineage>
        <taxon>Bacteria</taxon>
        <taxon>Pseudomonadati</taxon>
        <taxon>Planctomycetota</taxon>
        <taxon>Planctomycetia</taxon>
        <taxon>Isosphaerales</taxon>
        <taxon>Isosphaeraceae</taxon>
        <taxon>Tautonia</taxon>
    </lineage>
</organism>